<dbReference type="EMBL" id="FRXO01000004">
    <property type="protein sequence ID" value="SHO65450.1"/>
    <property type="molecule type" value="Genomic_DNA"/>
</dbReference>
<dbReference type="SUPFAM" id="SSF46689">
    <property type="entry name" value="Homeodomain-like"/>
    <property type="match status" value="2"/>
</dbReference>
<evidence type="ECO:0000256" key="4">
    <source>
        <dbReference type="ARBA" id="ARBA00023163"/>
    </source>
</evidence>
<dbReference type="Pfam" id="PF12833">
    <property type="entry name" value="HTH_18"/>
    <property type="match status" value="1"/>
</dbReference>
<evidence type="ECO:0000259" key="5">
    <source>
        <dbReference type="PROSITE" id="PS01124"/>
    </source>
</evidence>
<keyword evidence="2 6" id="KW-0238">DNA-binding</keyword>
<dbReference type="InterPro" id="IPR014710">
    <property type="entry name" value="RmlC-like_jellyroll"/>
</dbReference>
<evidence type="ECO:0000256" key="1">
    <source>
        <dbReference type="ARBA" id="ARBA00023015"/>
    </source>
</evidence>
<dbReference type="STRING" id="1123029.SAMN02745172_02095"/>
<dbReference type="InterPro" id="IPR018062">
    <property type="entry name" value="HTH_AraC-typ_CS"/>
</dbReference>
<sequence>MPTPRPATEATIWYADDLGAEFLRARFGDFAYDLHTHDTACFALITGGAIRIRMKGGEFVAREGDLYAIDADEPHAGWPVDDAGWSQRTIYVDLDGLHRRLFQKERPAAALRGPVIRDAQLAQTFLAVHASYEQSASKLLRDEHYLAFSRRLFERHISQSDVESETGRETRAVERARDFLDARLDRRVSLAEIASASGLPPFRIYRAFERETGMTPHGYQRQARIRAALDLIRRGLPLAEVANVAGFADQAHFTRSFRARMGVTPGAYREARLAAA</sequence>
<dbReference type="PROSITE" id="PS00041">
    <property type="entry name" value="HTH_ARAC_FAMILY_1"/>
    <property type="match status" value="1"/>
</dbReference>
<dbReference type="PANTHER" id="PTHR46796">
    <property type="entry name" value="HTH-TYPE TRANSCRIPTIONAL ACTIVATOR RHAS-RELATED"/>
    <property type="match status" value="1"/>
</dbReference>
<keyword evidence="1" id="KW-0805">Transcription regulation</keyword>
<keyword evidence="3" id="KW-0010">Activator</keyword>
<keyword evidence="7" id="KW-1185">Reference proteome</keyword>
<organism evidence="6 7">
    <name type="scientific">Pseudoxanthobacter soli DSM 19599</name>
    <dbReference type="NCBI Taxonomy" id="1123029"/>
    <lineage>
        <taxon>Bacteria</taxon>
        <taxon>Pseudomonadati</taxon>
        <taxon>Pseudomonadota</taxon>
        <taxon>Alphaproteobacteria</taxon>
        <taxon>Hyphomicrobiales</taxon>
        <taxon>Segnochrobactraceae</taxon>
        <taxon>Pseudoxanthobacter</taxon>
    </lineage>
</organism>
<name>A0A1M7ZKL7_9HYPH</name>
<dbReference type="PROSITE" id="PS01124">
    <property type="entry name" value="HTH_ARAC_FAMILY_2"/>
    <property type="match status" value="1"/>
</dbReference>
<dbReference type="InterPro" id="IPR037923">
    <property type="entry name" value="HTH-like"/>
</dbReference>
<evidence type="ECO:0000256" key="2">
    <source>
        <dbReference type="ARBA" id="ARBA00023125"/>
    </source>
</evidence>
<dbReference type="Pfam" id="PF02311">
    <property type="entry name" value="AraC_binding"/>
    <property type="match status" value="1"/>
</dbReference>
<dbReference type="Gene3D" id="1.10.10.60">
    <property type="entry name" value="Homeodomain-like"/>
    <property type="match status" value="2"/>
</dbReference>
<evidence type="ECO:0000256" key="3">
    <source>
        <dbReference type="ARBA" id="ARBA00023159"/>
    </source>
</evidence>
<reference evidence="6 7" key="1">
    <citation type="submission" date="2016-12" db="EMBL/GenBank/DDBJ databases">
        <authorList>
            <person name="Song W.-J."/>
            <person name="Kurnit D.M."/>
        </authorList>
    </citation>
    <scope>NUCLEOTIDE SEQUENCE [LARGE SCALE GENOMIC DNA]</scope>
    <source>
        <strain evidence="6 7">DSM 19599</strain>
    </source>
</reference>
<dbReference type="OrthoDB" id="9809338at2"/>
<dbReference type="GO" id="GO:0003700">
    <property type="term" value="F:DNA-binding transcription factor activity"/>
    <property type="evidence" value="ECO:0007669"/>
    <property type="project" value="InterPro"/>
</dbReference>
<feature type="domain" description="HTH araC/xylS-type" evidence="5">
    <location>
        <begin position="174"/>
        <end position="271"/>
    </location>
</feature>
<accession>A0A1M7ZKL7</accession>
<dbReference type="InterPro" id="IPR050204">
    <property type="entry name" value="AraC_XylS_family_regulators"/>
</dbReference>
<evidence type="ECO:0000313" key="6">
    <source>
        <dbReference type="EMBL" id="SHO65450.1"/>
    </source>
</evidence>
<dbReference type="GO" id="GO:0043565">
    <property type="term" value="F:sequence-specific DNA binding"/>
    <property type="evidence" value="ECO:0007669"/>
    <property type="project" value="InterPro"/>
</dbReference>
<dbReference type="SMART" id="SM00342">
    <property type="entry name" value="HTH_ARAC"/>
    <property type="match status" value="1"/>
</dbReference>
<keyword evidence="4" id="KW-0804">Transcription</keyword>
<dbReference type="Gene3D" id="2.60.120.10">
    <property type="entry name" value="Jelly Rolls"/>
    <property type="match status" value="1"/>
</dbReference>
<dbReference type="InterPro" id="IPR003313">
    <property type="entry name" value="AraC-bd"/>
</dbReference>
<evidence type="ECO:0000313" key="7">
    <source>
        <dbReference type="Proteomes" id="UP000186406"/>
    </source>
</evidence>
<proteinExistence type="predicted"/>
<dbReference type="AlphaFoldDB" id="A0A1M7ZKL7"/>
<protein>
    <submittedName>
        <fullName evidence="6">AraC-type DNA-binding protein</fullName>
    </submittedName>
</protein>
<dbReference type="PANTHER" id="PTHR46796:SF2">
    <property type="entry name" value="TRANSCRIPTIONAL REGULATORY PROTEIN"/>
    <property type="match status" value="1"/>
</dbReference>
<dbReference type="InterPro" id="IPR009057">
    <property type="entry name" value="Homeodomain-like_sf"/>
</dbReference>
<dbReference type="Proteomes" id="UP000186406">
    <property type="component" value="Unassembled WGS sequence"/>
</dbReference>
<dbReference type="RefSeq" id="WP_073628408.1">
    <property type="nucleotide sequence ID" value="NZ_FRXO01000004.1"/>
</dbReference>
<dbReference type="SUPFAM" id="SSF51215">
    <property type="entry name" value="Regulatory protein AraC"/>
    <property type="match status" value="1"/>
</dbReference>
<gene>
    <name evidence="6" type="ORF">SAMN02745172_02095</name>
</gene>
<dbReference type="PRINTS" id="PR00032">
    <property type="entry name" value="HTHARAC"/>
</dbReference>
<dbReference type="InterPro" id="IPR020449">
    <property type="entry name" value="Tscrpt_reg_AraC-type_HTH"/>
</dbReference>
<dbReference type="InterPro" id="IPR018060">
    <property type="entry name" value="HTH_AraC"/>
</dbReference>